<feature type="compositionally biased region" description="Basic and acidic residues" evidence="1">
    <location>
        <begin position="307"/>
        <end position="316"/>
    </location>
</feature>
<dbReference type="EMBL" id="LN854176">
    <property type="protein sequence ID" value="CRY97645.1"/>
    <property type="molecule type" value="Genomic_DNA"/>
</dbReference>
<reference evidence="3" key="2">
    <citation type="submission" date="2015-07" db="EMBL/GenBank/DDBJ databases">
        <title>Plasmids, circular viruses and viroids from rat gut.</title>
        <authorList>
            <person name="Jorgensen T.J."/>
            <person name="Hansen M.A."/>
            <person name="Xu Z."/>
            <person name="Tabak M.A."/>
            <person name="Sorensen S.J."/>
            <person name="Hansen L.H."/>
        </authorList>
    </citation>
    <scope>NUCLEOTIDE SEQUENCE</scope>
    <source>
        <strain evidence="3">RGFK1672</strain>
    </source>
</reference>
<dbReference type="InterPro" id="IPR056906">
    <property type="entry name" value="ORF2/G2P_dom"/>
</dbReference>
<dbReference type="AlphaFoldDB" id="A0A0H5Q8B7"/>
<feature type="region of interest" description="Disordered" evidence="1">
    <location>
        <begin position="44"/>
        <end position="65"/>
    </location>
</feature>
<accession>A0A0H5Q8B7</accession>
<evidence type="ECO:0000259" key="2">
    <source>
        <dbReference type="Pfam" id="PF23343"/>
    </source>
</evidence>
<dbReference type="Pfam" id="PF23343">
    <property type="entry name" value="REP_ORF2-G2P"/>
    <property type="match status" value="1"/>
</dbReference>
<reference evidence="3" key="1">
    <citation type="submission" date="2015-06" db="EMBL/GenBank/DDBJ databases">
        <authorList>
            <person name="Joergensen T."/>
        </authorList>
    </citation>
    <scope>NUCLEOTIDE SEQUENCE</scope>
    <source>
        <strain evidence="3">RGFK1672</strain>
    </source>
</reference>
<sequence>MPKNRGAEPSLDGGLSEAKPYIAKVKGEGDISALRQAIRNAPLGQCPNQVRAREKAKRDPNEKPQFVYSPKAKKAYSVNCGRWTCDFCGWKKQKVATYLVFAGMQGARKEGRRLRFMTLTEDPKRPLDVAGLSKCWNKLRTELKQKGLLDEYAAAFEVTKKGRPHLHVLFSGEFINQRKLAIWAERVGFGRVTDIRAVGFDLAEDNEKSAAYISKEMAGYVSKSKGAEAGKLVAKRRRPLRTSQGWYPGGMKRAERELLEGKYEGQDEAPFWFVRGHHAETLTIRGTGADGKSWTLRDLPTTDQLEEERGKVEAERASAVATLRTEPTDDEELRRLSA</sequence>
<protein>
    <recommendedName>
        <fullName evidence="2">Replication-associated protein ORF2/G2P domain-containing protein</fullName>
    </recommendedName>
</protein>
<feature type="region of interest" description="Disordered" evidence="1">
    <location>
        <begin position="290"/>
        <end position="338"/>
    </location>
</feature>
<evidence type="ECO:0000313" key="3">
    <source>
        <dbReference type="EMBL" id="CRY97645.1"/>
    </source>
</evidence>
<feature type="domain" description="Replication-associated protein ORF2/G2P" evidence="2">
    <location>
        <begin position="115"/>
        <end position="217"/>
    </location>
</feature>
<organism evidence="3">
    <name type="scientific">uncultured prokaryote</name>
    <dbReference type="NCBI Taxonomy" id="198431"/>
    <lineage>
        <taxon>unclassified sequences</taxon>
        <taxon>environmental samples</taxon>
    </lineage>
</organism>
<name>A0A0H5Q8B7_9ZZZZ</name>
<evidence type="ECO:0000256" key="1">
    <source>
        <dbReference type="SAM" id="MobiDB-lite"/>
    </source>
</evidence>
<proteinExistence type="predicted"/>
<feature type="compositionally biased region" description="Basic and acidic residues" evidence="1">
    <location>
        <begin position="51"/>
        <end position="62"/>
    </location>
</feature>